<organism evidence="1">
    <name type="scientific">marine metagenome</name>
    <dbReference type="NCBI Taxonomy" id="408172"/>
    <lineage>
        <taxon>unclassified sequences</taxon>
        <taxon>metagenomes</taxon>
        <taxon>ecological metagenomes</taxon>
    </lineage>
</organism>
<reference evidence="1" key="1">
    <citation type="submission" date="2018-05" db="EMBL/GenBank/DDBJ databases">
        <authorList>
            <person name="Lanie J.A."/>
            <person name="Ng W.-L."/>
            <person name="Kazmierczak K.M."/>
            <person name="Andrzejewski T.M."/>
            <person name="Davidsen T.M."/>
            <person name="Wayne K.J."/>
            <person name="Tettelin H."/>
            <person name="Glass J.I."/>
            <person name="Rusch D."/>
            <person name="Podicherti R."/>
            <person name="Tsui H.-C.T."/>
            <person name="Winkler M.E."/>
        </authorList>
    </citation>
    <scope>NUCLEOTIDE SEQUENCE</scope>
</reference>
<protein>
    <submittedName>
        <fullName evidence="1">Uncharacterized protein</fullName>
    </submittedName>
</protein>
<dbReference type="InterPro" id="IPR011059">
    <property type="entry name" value="Metal-dep_hydrolase_composite"/>
</dbReference>
<gene>
    <name evidence="1" type="ORF">METZ01_LOCUS355235</name>
</gene>
<proteinExistence type="predicted"/>
<dbReference type="EMBL" id="UINC01124916">
    <property type="protein sequence ID" value="SVD02381.1"/>
    <property type="molecule type" value="Genomic_DNA"/>
</dbReference>
<sequence>MISRLCTIALAAALVSAVASESEASYDLLVKSVVVVSPEIAQPYGPVNVLVRDGRIAGIGPALSAD</sequence>
<dbReference type="GO" id="GO:0016810">
    <property type="term" value="F:hydrolase activity, acting on carbon-nitrogen (but not peptide) bonds"/>
    <property type="evidence" value="ECO:0007669"/>
    <property type="project" value="InterPro"/>
</dbReference>
<accession>A0A382S0G2</accession>
<dbReference type="AlphaFoldDB" id="A0A382S0G2"/>
<evidence type="ECO:0000313" key="1">
    <source>
        <dbReference type="EMBL" id="SVD02381.1"/>
    </source>
</evidence>
<dbReference type="SUPFAM" id="SSF51338">
    <property type="entry name" value="Composite domain of metallo-dependent hydrolases"/>
    <property type="match status" value="1"/>
</dbReference>
<name>A0A382S0G2_9ZZZZ</name>